<reference evidence="2" key="1">
    <citation type="submission" date="2018-02" db="EMBL/GenBank/DDBJ databases">
        <authorList>
            <person name="Cohen D.B."/>
            <person name="Kent A.D."/>
        </authorList>
    </citation>
    <scope>NUCLEOTIDE SEQUENCE</scope>
</reference>
<proteinExistence type="predicted"/>
<sequence length="89" mass="9023">MWGGAVSGAGRDKLPRPPGRGGVGWTVTGRASRGARLGNEGNVIRFPNCPVSVSLKLTGLHSCCSGEALVLPAYPDGPSHVTKGINVGS</sequence>
<gene>
    <name evidence="2" type="ORF">FSB_LOCUS11073</name>
</gene>
<evidence type="ECO:0000256" key="1">
    <source>
        <dbReference type="SAM" id="MobiDB-lite"/>
    </source>
</evidence>
<evidence type="ECO:0000313" key="2">
    <source>
        <dbReference type="EMBL" id="SPC83191.1"/>
    </source>
</evidence>
<feature type="region of interest" description="Disordered" evidence="1">
    <location>
        <begin position="1"/>
        <end position="28"/>
    </location>
</feature>
<accession>A0A2N9F8I0</accession>
<dbReference type="AlphaFoldDB" id="A0A2N9F8I0"/>
<organism evidence="2">
    <name type="scientific">Fagus sylvatica</name>
    <name type="common">Beechnut</name>
    <dbReference type="NCBI Taxonomy" id="28930"/>
    <lineage>
        <taxon>Eukaryota</taxon>
        <taxon>Viridiplantae</taxon>
        <taxon>Streptophyta</taxon>
        <taxon>Embryophyta</taxon>
        <taxon>Tracheophyta</taxon>
        <taxon>Spermatophyta</taxon>
        <taxon>Magnoliopsida</taxon>
        <taxon>eudicotyledons</taxon>
        <taxon>Gunneridae</taxon>
        <taxon>Pentapetalae</taxon>
        <taxon>rosids</taxon>
        <taxon>fabids</taxon>
        <taxon>Fagales</taxon>
        <taxon>Fagaceae</taxon>
        <taxon>Fagus</taxon>
    </lineage>
</organism>
<dbReference type="EMBL" id="OIVN01000629">
    <property type="protein sequence ID" value="SPC83191.1"/>
    <property type="molecule type" value="Genomic_DNA"/>
</dbReference>
<name>A0A2N9F8I0_FAGSY</name>
<protein>
    <submittedName>
        <fullName evidence="2">Uncharacterized protein</fullName>
    </submittedName>
</protein>